<organism evidence="1 2">
    <name type="scientific">Aspergillus japonicus CBS 114.51</name>
    <dbReference type="NCBI Taxonomy" id="1448312"/>
    <lineage>
        <taxon>Eukaryota</taxon>
        <taxon>Fungi</taxon>
        <taxon>Dikarya</taxon>
        <taxon>Ascomycota</taxon>
        <taxon>Pezizomycotina</taxon>
        <taxon>Eurotiomycetes</taxon>
        <taxon>Eurotiomycetidae</taxon>
        <taxon>Eurotiales</taxon>
        <taxon>Aspergillaceae</taxon>
        <taxon>Aspergillus</taxon>
        <taxon>Aspergillus subgen. Circumdati</taxon>
    </lineage>
</organism>
<proteinExistence type="predicted"/>
<accession>A0A8T8X7P3</accession>
<sequence length="83" mass="9002">MQSLDLAHILRCNTTLGHRLVIACTMIDVVVVVVSLNRSPLGLELGEDLTFTLYFGGPGSCDAKKGYLTSTQKREEFTADALS</sequence>
<reference evidence="1 2" key="1">
    <citation type="submission" date="2018-02" db="EMBL/GenBank/DDBJ databases">
        <title>The genomes of Aspergillus section Nigri reveals drivers in fungal speciation.</title>
        <authorList>
            <consortium name="DOE Joint Genome Institute"/>
            <person name="Vesth T.C."/>
            <person name="Nybo J."/>
            <person name="Theobald S."/>
            <person name="Brandl J."/>
            <person name="Frisvad J.C."/>
            <person name="Nielsen K.F."/>
            <person name="Lyhne E.K."/>
            <person name="Kogle M.E."/>
            <person name="Kuo A."/>
            <person name="Riley R."/>
            <person name="Clum A."/>
            <person name="Nolan M."/>
            <person name="Lipzen A."/>
            <person name="Salamov A."/>
            <person name="Henrissat B."/>
            <person name="Wiebenga A."/>
            <person name="De vries R.P."/>
            <person name="Grigoriev I.V."/>
            <person name="Mortensen U.H."/>
            <person name="Andersen M.R."/>
            <person name="Baker S.E."/>
        </authorList>
    </citation>
    <scope>NUCLEOTIDE SEQUENCE [LARGE SCALE GENOMIC DNA]</scope>
    <source>
        <strain evidence="1 2">CBS 114.51</strain>
    </source>
</reference>
<keyword evidence="2" id="KW-1185">Reference proteome</keyword>
<dbReference type="EMBL" id="KZ824779">
    <property type="protein sequence ID" value="RAH84136.1"/>
    <property type="molecule type" value="Genomic_DNA"/>
</dbReference>
<name>A0A8T8X7P3_ASPJA</name>
<evidence type="ECO:0000313" key="1">
    <source>
        <dbReference type="EMBL" id="RAH84136.1"/>
    </source>
</evidence>
<dbReference type="GeneID" id="37169817"/>
<gene>
    <name evidence="1" type="ORF">BO86DRAFT_13363</name>
</gene>
<dbReference type="Proteomes" id="UP000249497">
    <property type="component" value="Unassembled WGS sequence"/>
</dbReference>
<evidence type="ECO:0000313" key="2">
    <source>
        <dbReference type="Proteomes" id="UP000249497"/>
    </source>
</evidence>
<dbReference type="AlphaFoldDB" id="A0A8T8X7P3"/>
<dbReference type="RefSeq" id="XP_025530030.1">
    <property type="nucleotide sequence ID" value="XM_025666125.1"/>
</dbReference>
<protein>
    <submittedName>
        <fullName evidence="1">Uncharacterized protein</fullName>
    </submittedName>
</protein>